<dbReference type="OrthoDB" id="529273at2759"/>
<sequence>MPPHHKGWLYPPTRREITLVLFSLTVFILSYNLEASLQLVGVRPAKLSGSYLSAIGLGGQDPGYDRDGRRPKEWRDELENMIAGEWEWEEGKAAGVATTSSVGPVGTAAIYNADASKSPTFGTGREDRGIGLTKGVSPREQLVRWETKVPVAHAIAHVPGYTILDNVIMANGTFYLITDDPSSLPSLEYIASSSINSAYPPREHEWGIINTADAADKIGTFGGRVFGTTWLALDRAESQDPYTLFSLVRTHSTLAAPTLFPGSSTDVSTQSKNGSLAQVQAPLRLIFPNVPTFSSPHIPLLPGVDPKTHPDPREKSYIGMHPLMQKAALPTVGIWYTEDWLDLVDMNAPWIFDRVIIADRGAAERGRNLWVRGWSPAGDDLAERAEGDDGKPSWAAPFVGLRMKSGWWAPVRKSLLSYLRLPELQGTASSKGSFWSKSATSKHVVTYVSMQDEPAGAGPRLNSEDHAALVAGLRSLQRDGVVSEVHIVKGNGSAGMHGWEWADRMSAIARSSIVLGPYGYHLADSVFMAPPAWQSRDVAAASSVVSEEQEQSAAPLLMEFFPPGTFVRDQEFAVRSLGMRYIAWWNERKFSGNTLPPVFQATDLYQRVPVSADAVMQVIRDEIAHRTVP</sequence>
<dbReference type="Proteomes" id="UP000076727">
    <property type="component" value="Unassembled WGS sequence"/>
</dbReference>
<evidence type="ECO:0000313" key="1">
    <source>
        <dbReference type="EMBL" id="KZT63320.1"/>
    </source>
</evidence>
<organism evidence="1 2">
    <name type="scientific">Daedalea quercina L-15889</name>
    <dbReference type="NCBI Taxonomy" id="1314783"/>
    <lineage>
        <taxon>Eukaryota</taxon>
        <taxon>Fungi</taxon>
        <taxon>Dikarya</taxon>
        <taxon>Basidiomycota</taxon>
        <taxon>Agaricomycotina</taxon>
        <taxon>Agaricomycetes</taxon>
        <taxon>Polyporales</taxon>
        <taxon>Fomitopsis</taxon>
    </lineage>
</organism>
<gene>
    <name evidence="1" type="ORF">DAEQUDRAFT_815723</name>
</gene>
<dbReference type="AlphaFoldDB" id="A0A165KMB8"/>
<protein>
    <submittedName>
        <fullName evidence="1">Uncharacterized protein</fullName>
    </submittedName>
</protein>
<reference evidence="1 2" key="1">
    <citation type="journal article" date="2016" name="Mol. Biol. Evol.">
        <title>Comparative Genomics of Early-Diverging Mushroom-Forming Fungi Provides Insights into the Origins of Lignocellulose Decay Capabilities.</title>
        <authorList>
            <person name="Nagy L.G."/>
            <person name="Riley R."/>
            <person name="Tritt A."/>
            <person name="Adam C."/>
            <person name="Daum C."/>
            <person name="Floudas D."/>
            <person name="Sun H."/>
            <person name="Yadav J.S."/>
            <person name="Pangilinan J."/>
            <person name="Larsson K.H."/>
            <person name="Matsuura K."/>
            <person name="Barry K."/>
            <person name="Labutti K."/>
            <person name="Kuo R."/>
            <person name="Ohm R.A."/>
            <person name="Bhattacharya S.S."/>
            <person name="Shirouzu T."/>
            <person name="Yoshinaga Y."/>
            <person name="Martin F.M."/>
            <person name="Grigoriev I.V."/>
            <person name="Hibbett D.S."/>
        </authorList>
    </citation>
    <scope>NUCLEOTIDE SEQUENCE [LARGE SCALE GENOMIC DNA]</scope>
    <source>
        <strain evidence="1 2">L-15889</strain>
    </source>
</reference>
<name>A0A165KMB8_9APHY</name>
<dbReference type="STRING" id="1314783.A0A165KMB8"/>
<accession>A0A165KMB8</accession>
<dbReference type="EMBL" id="KV429197">
    <property type="protein sequence ID" value="KZT63320.1"/>
    <property type="molecule type" value="Genomic_DNA"/>
</dbReference>
<evidence type="ECO:0000313" key="2">
    <source>
        <dbReference type="Proteomes" id="UP000076727"/>
    </source>
</evidence>
<proteinExistence type="predicted"/>
<keyword evidence="2" id="KW-1185">Reference proteome</keyword>